<dbReference type="STRING" id="255247.ABE41_015090"/>
<dbReference type="SUPFAM" id="SSF53474">
    <property type="entry name" value="alpha/beta-Hydrolases"/>
    <property type="match status" value="1"/>
</dbReference>
<dbReference type="PANTHER" id="PTHR43798">
    <property type="entry name" value="MONOACYLGLYCEROL LIPASE"/>
    <property type="match status" value="1"/>
</dbReference>
<protein>
    <recommendedName>
        <fullName evidence="3">AB hydrolase-1 domain-containing protein</fullName>
    </recommendedName>
</protein>
<proteinExistence type="inferred from homology"/>
<dbReference type="Proteomes" id="UP000077412">
    <property type="component" value="Chromosome"/>
</dbReference>
<dbReference type="AlphaFoldDB" id="A0A1B1Z7C5"/>
<evidence type="ECO:0000259" key="3">
    <source>
        <dbReference type="Pfam" id="PF00561"/>
    </source>
</evidence>
<keyword evidence="5" id="KW-1185">Reference proteome</keyword>
<reference evidence="4 5" key="1">
    <citation type="submission" date="2016-08" db="EMBL/GenBank/DDBJ databases">
        <title>Complete genome sequence of Fictibacillus arsenicus G25-54, a strain with toxicity to nematodes and a potential arsenic-resistance activity.</title>
        <authorList>
            <person name="Zheng Z."/>
        </authorList>
    </citation>
    <scope>NUCLEOTIDE SEQUENCE [LARGE SCALE GENOMIC DNA]</scope>
    <source>
        <strain evidence="4 5">G25-54</strain>
    </source>
</reference>
<keyword evidence="2" id="KW-0378">Hydrolase</keyword>
<dbReference type="EMBL" id="CP016761">
    <property type="protein sequence ID" value="ANX13332.1"/>
    <property type="molecule type" value="Genomic_DNA"/>
</dbReference>
<dbReference type="Gene3D" id="3.40.50.1820">
    <property type="entry name" value="alpha/beta hydrolase"/>
    <property type="match status" value="1"/>
</dbReference>
<evidence type="ECO:0000313" key="4">
    <source>
        <dbReference type="EMBL" id="ANX13332.1"/>
    </source>
</evidence>
<evidence type="ECO:0000256" key="1">
    <source>
        <dbReference type="ARBA" id="ARBA00010088"/>
    </source>
</evidence>
<dbReference type="PRINTS" id="PR00793">
    <property type="entry name" value="PROAMNOPTASE"/>
</dbReference>
<sequence>MLLRDGEFKTKLNGITHWIRVAGSENNTIPLVVLHGGPGGNHYVFERTIGPLLSNSRTVIYYEQRGCGRTSKPSDDTNYSIDLLVEDFKSLLRWLDVKKVDLLGYSFGGELALEIAHATSEEINKIVLSGPSLINTEINKMVQITGFCSVVDHQMYRQMQDVLNKGLNIDETYNKFWELVDSKSVDLLLFQNQDISKKNRKMWEESNLENTGLMLKALQKNPVAIPLLERLKDINHQSIIITGVFDRNTGIPISTLIHKELRSSEIILFNNSAHFPELEEPEKFNGTVQEFLDRGEEL</sequence>
<dbReference type="GO" id="GO:0006508">
    <property type="term" value="P:proteolysis"/>
    <property type="evidence" value="ECO:0007669"/>
    <property type="project" value="InterPro"/>
</dbReference>
<dbReference type="GO" id="GO:0016020">
    <property type="term" value="C:membrane"/>
    <property type="evidence" value="ECO:0007669"/>
    <property type="project" value="TreeGrafter"/>
</dbReference>
<dbReference type="InterPro" id="IPR000073">
    <property type="entry name" value="AB_hydrolase_1"/>
</dbReference>
<organism evidence="4 5">
    <name type="scientific">Fictibacillus arsenicus</name>
    <dbReference type="NCBI Taxonomy" id="255247"/>
    <lineage>
        <taxon>Bacteria</taxon>
        <taxon>Bacillati</taxon>
        <taxon>Bacillota</taxon>
        <taxon>Bacilli</taxon>
        <taxon>Bacillales</taxon>
        <taxon>Fictibacillaceae</taxon>
        <taxon>Fictibacillus</taxon>
    </lineage>
</organism>
<accession>A0A1B1Z7C5</accession>
<feature type="domain" description="AB hydrolase-1" evidence="3">
    <location>
        <begin position="30"/>
        <end position="216"/>
    </location>
</feature>
<evidence type="ECO:0000313" key="5">
    <source>
        <dbReference type="Proteomes" id="UP000077412"/>
    </source>
</evidence>
<dbReference type="KEGG" id="far:ABE41_015090"/>
<dbReference type="PANTHER" id="PTHR43798:SF31">
    <property type="entry name" value="AB HYDROLASE SUPERFAMILY PROTEIN YCLE"/>
    <property type="match status" value="1"/>
</dbReference>
<dbReference type="OrthoDB" id="9796770at2"/>
<dbReference type="InterPro" id="IPR029058">
    <property type="entry name" value="AB_hydrolase_fold"/>
</dbReference>
<dbReference type="InterPro" id="IPR002410">
    <property type="entry name" value="Peptidase_S33"/>
</dbReference>
<name>A0A1B1Z7C5_9BACL</name>
<dbReference type="InterPro" id="IPR050266">
    <property type="entry name" value="AB_hydrolase_sf"/>
</dbReference>
<dbReference type="GO" id="GO:0004177">
    <property type="term" value="F:aminopeptidase activity"/>
    <property type="evidence" value="ECO:0007669"/>
    <property type="project" value="UniProtKB-EC"/>
</dbReference>
<dbReference type="Pfam" id="PF00561">
    <property type="entry name" value="Abhydrolase_1"/>
    <property type="match status" value="1"/>
</dbReference>
<evidence type="ECO:0000256" key="2">
    <source>
        <dbReference type="ARBA" id="ARBA00022801"/>
    </source>
</evidence>
<gene>
    <name evidence="4" type="ORF">ABE41_015090</name>
</gene>
<comment type="similarity">
    <text evidence="1">Belongs to the peptidase S33 family.</text>
</comment>